<sequence>MLQTYVIPILPQRVYLEEIIFMHDGAPLHNVSSVQQLLRQELTDVLRVNYRSFQEQLGHHDHPISRLATTGYRAF</sequence>
<gene>
    <name evidence="1" type="ORF">TNIN_1131</name>
</gene>
<organism evidence="1 2">
    <name type="scientific">Trichonephila inaurata madagascariensis</name>
    <dbReference type="NCBI Taxonomy" id="2747483"/>
    <lineage>
        <taxon>Eukaryota</taxon>
        <taxon>Metazoa</taxon>
        <taxon>Ecdysozoa</taxon>
        <taxon>Arthropoda</taxon>
        <taxon>Chelicerata</taxon>
        <taxon>Arachnida</taxon>
        <taxon>Araneae</taxon>
        <taxon>Araneomorphae</taxon>
        <taxon>Entelegynae</taxon>
        <taxon>Araneoidea</taxon>
        <taxon>Nephilidae</taxon>
        <taxon>Trichonephila</taxon>
        <taxon>Trichonephila inaurata</taxon>
    </lineage>
</organism>
<protein>
    <submittedName>
        <fullName evidence="1">Uncharacterized protein</fullName>
    </submittedName>
</protein>
<keyword evidence="2" id="KW-1185">Reference proteome</keyword>
<dbReference type="Proteomes" id="UP000886998">
    <property type="component" value="Unassembled WGS sequence"/>
</dbReference>
<dbReference type="OrthoDB" id="7787442at2759"/>
<reference evidence="1" key="1">
    <citation type="submission" date="2020-08" db="EMBL/GenBank/DDBJ databases">
        <title>Multicomponent nature underlies the extraordinary mechanical properties of spider dragline silk.</title>
        <authorList>
            <person name="Kono N."/>
            <person name="Nakamura H."/>
            <person name="Mori M."/>
            <person name="Yoshida Y."/>
            <person name="Ohtoshi R."/>
            <person name="Malay A.D."/>
            <person name="Moran D.A.P."/>
            <person name="Tomita M."/>
            <person name="Numata K."/>
            <person name="Arakawa K."/>
        </authorList>
    </citation>
    <scope>NUCLEOTIDE SEQUENCE</scope>
</reference>
<name>A0A8X7CJL5_9ARAC</name>
<comment type="caution">
    <text evidence="1">The sequence shown here is derived from an EMBL/GenBank/DDBJ whole genome shotgun (WGS) entry which is preliminary data.</text>
</comment>
<proteinExistence type="predicted"/>
<evidence type="ECO:0000313" key="1">
    <source>
        <dbReference type="EMBL" id="GFY71073.1"/>
    </source>
</evidence>
<dbReference type="AlphaFoldDB" id="A0A8X7CJL5"/>
<dbReference type="EMBL" id="BMAV01018602">
    <property type="protein sequence ID" value="GFY71073.1"/>
    <property type="molecule type" value="Genomic_DNA"/>
</dbReference>
<evidence type="ECO:0000313" key="2">
    <source>
        <dbReference type="Proteomes" id="UP000886998"/>
    </source>
</evidence>
<accession>A0A8X7CJL5</accession>